<accession>A0A1D2LLL9</accession>
<sequence>MIRFIKMELRHAMKSKIVVKFIIVATVLFSMILLMNFAAVNSTHSDFQTQVKFAKENGEDINVELKKEYKVTEQSSNSTHIENPLSFYKELLDKSIFASSNEYRLTQIFESSIVLFPIVFGVLGIFNATYDYRFKTIKLKAVNVNRKTLATGKRLTSWLISIVILVVSISLAWLVGWAINSYLQQLHTFNTTVSLPLRDMGLKVAWTVFLAIFYCELGYTIGYITKNSSISIIAIFIVSYIMPMLNFNLGYFDINKAILAISAQVFDYYGVIQNEFIIHPFSFYSIATLVFYALLMVIVNKTIASNRSNFE</sequence>
<gene>
    <name evidence="3" type="ORF">BTBSAS_140041</name>
    <name evidence="2" type="ORF">CNY62_11000</name>
</gene>
<feature type="transmembrane region" description="Helical" evidence="1">
    <location>
        <begin position="276"/>
        <end position="299"/>
    </location>
</feature>
<dbReference type="Proteomes" id="UP000243591">
    <property type="component" value="Chromosome"/>
</dbReference>
<reference evidence="2 4" key="1">
    <citation type="submission" date="2017-09" db="EMBL/GenBank/DDBJ databases">
        <title>Complete Genome Sequences of Two Strains of the Meat Spoilage Bacterium Brochothrix thermosphacta Isolated from Ground Chicken.</title>
        <authorList>
            <person name="Paoli G.C."/>
            <person name="Wijey C."/>
            <person name="Chen C.-Y."/>
            <person name="Nguyen L."/>
            <person name="Yan X."/>
            <person name="Irwin P.L."/>
        </authorList>
    </citation>
    <scope>NUCLEOTIDE SEQUENCE [LARGE SCALE GENOMIC DNA]</scope>
    <source>
        <strain evidence="2 4">BI</strain>
    </source>
</reference>
<dbReference type="KEGG" id="bths:CNY62_11000"/>
<evidence type="ECO:0000313" key="5">
    <source>
        <dbReference type="Proteomes" id="UP000270190"/>
    </source>
</evidence>
<dbReference type="RefSeq" id="WP_069126436.1">
    <property type="nucleotide sequence ID" value="NZ_CBCPHX010000001.1"/>
</dbReference>
<feature type="transmembrane region" description="Helical" evidence="1">
    <location>
        <begin position="232"/>
        <end position="252"/>
    </location>
</feature>
<evidence type="ECO:0000256" key="1">
    <source>
        <dbReference type="SAM" id="Phobius"/>
    </source>
</evidence>
<dbReference type="Proteomes" id="UP000270190">
    <property type="component" value="Unassembled WGS sequence"/>
</dbReference>
<dbReference type="EMBL" id="CP023483">
    <property type="protein sequence ID" value="ATF26838.1"/>
    <property type="molecule type" value="Genomic_DNA"/>
</dbReference>
<keyword evidence="1" id="KW-0472">Membrane</keyword>
<keyword evidence="1" id="KW-0812">Transmembrane</keyword>
<feature type="transmembrane region" description="Helical" evidence="1">
    <location>
        <begin position="204"/>
        <end position="225"/>
    </location>
</feature>
<dbReference type="AlphaFoldDB" id="A0A1D2LLL9"/>
<feature type="transmembrane region" description="Helical" evidence="1">
    <location>
        <begin position="21"/>
        <end position="40"/>
    </location>
</feature>
<evidence type="ECO:0000313" key="3">
    <source>
        <dbReference type="EMBL" id="SPP27409.1"/>
    </source>
</evidence>
<dbReference type="GeneID" id="66536395"/>
<evidence type="ECO:0000313" key="2">
    <source>
        <dbReference type="EMBL" id="ATF26838.1"/>
    </source>
</evidence>
<proteinExistence type="predicted"/>
<protein>
    <submittedName>
        <fullName evidence="2">Uncharacterized protein</fullName>
    </submittedName>
</protein>
<keyword evidence="4" id="KW-1185">Reference proteome</keyword>
<reference evidence="5" key="3">
    <citation type="submission" date="2018-04" db="EMBL/GenBank/DDBJ databases">
        <authorList>
            <person name="Illikoud N."/>
        </authorList>
    </citation>
    <scope>NUCLEOTIDE SEQUENCE [LARGE SCALE GENOMIC DNA]</scope>
</reference>
<organism evidence="2 4">
    <name type="scientific">Brochothrix thermosphacta</name>
    <name type="common">Microbacterium thermosphactum</name>
    <dbReference type="NCBI Taxonomy" id="2756"/>
    <lineage>
        <taxon>Bacteria</taxon>
        <taxon>Bacillati</taxon>
        <taxon>Bacillota</taxon>
        <taxon>Bacilli</taxon>
        <taxon>Bacillales</taxon>
        <taxon>Listeriaceae</taxon>
        <taxon>Brochothrix</taxon>
    </lineage>
</organism>
<dbReference type="EMBL" id="OUNC01000006">
    <property type="protein sequence ID" value="SPP27409.1"/>
    <property type="molecule type" value="Genomic_DNA"/>
</dbReference>
<reference evidence="3" key="2">
    <citation type="submission" date="2018-04" db="EMBL/GenBank/DDBJ databases">
        <authorList>
            <person name="Go L.Y."/>
            <person name="Mitchell J.A."/>
        </authorList>
    </citation>
    <scope>NUCLEOTIDE SEQUENCE</scope>
    <source>
        <strain evidence="3">BSAS1 3</strain>
    </source>
</reference>
<keyword evidence="1" id="KW-1133">Transmembrane helix</keyword>
<name>A0A1D2LLL9_BROTH</name>
<evidence type="ECO:0000313" key="4">
    <source>
        <dbReference type="Proteomes" id="UP000243591"/>
    </source>
</evidence>
<feature type="transmembrane region" description="Helical" evidence="1">
    <location>
        <begin position="155"/>
        <end position="179"/>
    </location>
</feature>
<feature type="transmembrane region" description="Helical" evidence="1">
    <location>
        <begin position="113"/>
        <end position="134"/>
    </location>
</feature>